<proteinExistence type="predicted"/>
<dbReference type="InterPro" id="IPR046335">
    <property type="entry name" value="LacI/GalR-like_sensor"/>
</dbReference>
<keyword evidence="3" id="KW-0804">Transcription</keyword>
<dbReference type="EMBL" id="CP141615">
    <property type="protein sequence ID" value="WRP17607.1"/>
    <property type="molecule type" value="Genomic_DNA"/>
</dbReference>
<evidence type="ECO:0000313" key="5">
    <source>
        <dbReference type="EMBL" id="WRP17607.1"/>
    </source>
</evidence>
<dbReference type="Gene3D" id="3.40.50.2300">
    <property type="match status" value="2"/>
</dbReference>
<dbReference type="SUPFAM" id="SSF53822">
    <property type="entry name" value="Periplasmic binding protein-like I"/>
    <property type="match status" value="1"/>
</dbReference>
<evidence type="ECO:0000256" key="1">
    <source>
        <dbReference type="ARBA" id="ARBA00023015"/>
    </source>
</evidence>
<protein>
    <submittedName>
        <fullName evidence="5">LacI family DNA-binding transcriptional regulator</fullName>
    </submittedName>
</protein>
<evidence type="ECO:0000313" key="6">
    <source>
        <dbReference type="Proteomes" id="UP001332192"/>
    </source>
</evidence>
<dbReference type="Pfam" id="PF00356">
    <property type="entry name" value="LacI"/>
    <property type="match status" value="1"/>
</dbReference>
<dbReference type="InterPro" id="IPR028082">
    <property type="entry name" value="Peripla_BP_I"/>
</dbReference>
<keyword evidence="6" id="KW-1185">Reference proteome</keyword>
<dbReference type="PROSITE" id="PS50932">
    <property type="entry name" value="HTH_LACI_2"/>
    <property type="match status" value="1"/>
</dbReference>
<name>A0ABZ1BXT0_9FIRM</name>
<gene>
    <name evidence="5" type="ORF">U7230_00900</name>
</gene>
<evidence type="ECO:0000256" key="2">
    <source>
        <dbReference type="ARBA" id="ARBA00023125"/>
    </source>
</evidence>
<dbReference type="RefSeq" id="WP_324716877.1">
    <property type="nucleotide sequence ID" value="NZ_CP141615.1"/>
</dbReference>
<dbReference type="SUPFAM" id="SSF47413">
    <property type="entry name" value="lambda repressor-like DNA-binding domains"/>
    <property type="match status" value="1"/>
</dbReference>
<dbReference type="PROSITE" id="PS00356">
    <property type="entry name" value="HTH_LACI_1"/>
    <property type="match status" value="1"/>
</dbReference>
<keyword evidence="2 5" id="KW-0238">DNA-binding</keyword>
<reference evidence="5 6" key="1">
    <citation type="journal article" date="2024" name="Front. Microbiol.">
        <title>Novel thermophilic genera Geochorda gen. nov. and Carboxydochorda gen. nov. from the deep terrestrial subsurface reveal the ecophysiological diversity in the class Limnochordia.</title>
        <authorList>
            <person name="Karnachuk O.V."/>
            <person name="Lukina A.P."/>
            <person name="Avakyan M.R."/>
            <person name="Kadnikov V.V."/>
            <person name="Begmatov S."/>
            <person name="Beletsky A.V."/>
            <person name="Vlasova K.G."/>
            <person name="Novikov A.A."/>
            <person name="Shcherbakova V.A."/>
            <person name="Mardanov A.V."/>
            <person name="Ravin N.V."/>
        </authorList>
    </citation>
    <scope>NUCLEOTIDE SEQUENCE [LARGE SCALE GENOMIC DNA]</scope>
    <source>
        <strain evidence="5 6">L945</strain>
    </source>
</reference>
<dbReference type="InterPro" id="IPR000843">
    <property type="entry name" value="HTH_LacI"/>
</dbReference>
<dbReference type="Proteomes" id="UP001332192">
    <property type="component" value="Chromosome"/>
</dbReference>
<sequence>MEGRPTIADVARAAGVSIATVSAVLNGRPGRIPDATRGRVLRAAEMLHYRPNPFARSLKTKRSYTLALVATDISNPFYPGLAKGIEQAALSQGYQLIICNTFGSLEREQDHLLRLRDRQVDGIMLASSITRHDARYPVDLLKDVKTVLLNRTIENVKAPVIRMDNIGAGKDVGRYLVSLGYRSIAYIGGPADRPASADRLRGLREALDEAGVPLPDGWVRFGDWEREEEGYRHARSVFGAPGPRPRAVFAGNDILAMGVIRAVKEMGLRVPEDVAVVGFDDRDIAAFSDPRLTTVRYPSVEMGYHAARILLDWIERPEVEPPPVVTLGCQLIVRGSCGGQAVQRGRTA</sequence>
<dbReference type="PANTHER" id="PTHR30146">
    <property type="entry name" value="LACI-RELATED TRANSCRIPTIONAL REPRESSOR"/>
    <property type="match status" value="1"/>
</dbReference>
<dbReference type="CDD" id="cd06267">
    <property type="entry name" value="PBP1_LacI_sugar_binding-like"/>
    <property type="match status" value="1"/>
</dbReference>
<keyword evidence="1" id="KW-0805">Transcription regulation</keyword>
<dbReference type="InterPro" id="IPR010982">
    <property type="entry name" value="Lambda_DNA-bd_dom_sf"/>
</dbReference>
<dbReference type="Gene3D" id="1.10.260.40">
    <property type="entry name" value="lambda repressor-like DNA-binding domains"/>
    <property type="match status" value="1"/>
</dbReference>
<dbReference type="PRINTS" id="PR00036">
    <property type="entry name" value="HTHLACI"/>
</dbReference>
<dbReference type="CDD" id="cd01392">
    <property type="entry name" value="HTH_LacI"/>
    <property type="match status" value="1"/>
</dbReference>
<dbReference type="PANTHER" id="PTHR30146:SF109">
    <property type="entry name" value="HTH-TYPE TRANSCRIPTIONAL REGULATOR GALS"/>
    <property type="match status" value="1"/>
</dbReference>
<organism evidence="5 6">
    <name type="scientific">Carboxydichorda subterranea</name>
    <dbReference type="NCBI Taxonomy" id="3109565"/>
    <lineage>
        <taxon>Bacteria</taxon>
        <taxon>Bacillati</taxon>
        <taxon>Bacillota</taxon>
        <taxon>Limnochordia</taxon>
        <taxon>Limnochordales</taxon>
        <taxon>Geochordaceae</taxon>
        <taxon>Carboxydichorda</taxon>
    </lineage>
</organism>
<feature type="domain" description="HTH lacI-type" evidence="4">
    <location>
        <begin position="5"/>
        <end position="60"/>
    </location>
</feature>
<evidence type="ECO:0000259" key="4">
    <source>
        <dbReference type="PROSITE" id="PS50932"/>
    </source>
</evidence>
<accession>A0ABZ1BXT0</accession>
<dbReference type="Pfam" id="PF13377">
    <property type="entry name" value="Peripla_BP_3"/>
    <property type="match status" value="1"/>
</dbReference>
<evidence type="ECO:0000256" key="3">
    <source>
        <dbReference type="ARBA" id="ARBA00023163"/>
    </source>
</evidence>
<dbReference type="GO" id="GO:0003677">
    <property type="term" value="F:DNA binding"/>
    <property type="evidence" value="ECO:0007669"/>
    <property type="project" value="UniProtKB-KW"/>
</dbReference>
<dbReference type="SMART" id="SM00354">
    <property type="entry name" value="HTH_LACI"/>
    <property type="match status" value="1"/>
</dbReference>